<dbReference type="Proteomes" id="UP000253740">
    <property type="component" value="Unassembled WGS sequence"/>
</dbReference>
<dbReference type="OrthoDB" id="9815002at2"/>
<dbReference type="GO" id="GO:0016020">
    <property type="term" value="C:membrane"/>
    <property type="evidence" value="ECO:0007669"/>
    <property type="project" value="InterPro"/>
</dbReference>
<dbReference type="STRING" id="1475481.GCA_000953855_00285"/>
<dbReference type="AlphaFoldDB" id="A0A0K8QJ77"/>
<dbReference type="PANTHER" id="PTHR37423">
    <property type="entry name" value="SOLUBLE LYTIC MUREIN TRANSGLYCOSYLASE-RELATED"/>
    <property type="match status" value="1"/>
</dbReference>
<dbReference type="Pfam" id="PF13511">
    <property type="entry name" value="DUF4124"/>
    <property type="match status" value="1"/>
</dbReference>
<sequence>MQAAVRQGESGGRPGRPLPRRARLARGLLGCILLLGGGWLPAHAAALYRCTGPQGETVFASRPDGYGGCRAVAEDAGAAAPAPTAAAPARPGRWQYRDQPAPGGARATAPAAPAAGQAGAAAKTARVLRGSVYRVTRPDGSVEYTNIEARAHGGTVKVLFTYIATCAACDVHSTIDWAHTPLKLTAYRDEIARAAADSGVDAGLLRAIIHAESAFNPYAVSRKGAQGLMQLMPGTAGEVGVADAFDPAQNIRGGAQYLAQLLQAFHGDERLAAAAFNAGAAAVRKYGDVPPYDETQVYVQRVALLARRYREALGLAVAGGSPAQHAASALP</sequence>
<feature type="domain" description="Transglycosylase SLT" evidence="2">
    <location>
        <begin position="191"/>
        <end position="287"/>
    </location>
</feature>
<dbReference type="SUPFAM" id="SSF53955">
    <property type="entry name" value="Lysozyme-like"/>
    <property type="match status" value="1"/>
</dbReference>
<dbReference type="Gene3D" id="1.10.530.10">
    <property type="match status" value="1"/>
</dbReference>
<protein>
    <submittedName>
        <fullName evidence="4">Lytic murein transglycosylase</fullName>
    </submittedName>
</protein>
<comment type="similarity">
    <text evidence="1">Belongs to the transglycosylase Slt family.</text>
</comment>
<dbReference type="InterPro" id="IPR000189">
    <property type="entry name" value="Transglyc_AS"/>
</dbReference>
<dbReference type="InterPro" id="IPR025392">
    <property type="entry name" value="DUF4124"/>
</dbReference>
<evidence type="ECO:0000259" key="3">
    <source>
        <dbReference type="Pfam" id="PF13511"/>
    </source>
</evidence>
<evidence type="ECO:0000259" key="2">
    <source>
        <dbReference type="Pfam" id="PF01464"/>
    </source>
</evidence>
<feature type="domain" description="DUF4124" evidence="3">
    <location>
        <begin position="41"/>
        <end position="90"/>
    </location>
</feature>
<dbReference type="RefSeq" id="WP_082306414.1">
    <property type="nucleotide sequence ID" value="NZ_DF970144.1"/>
</dbReference>
<evidence type="ECO:0000256" key="1">
    <source>
        <dbReference type="ARBA" id="ARBA00007734"/>
    </source>
</evidence>
<dbReference type="GO" id="GO:0008933">
    <property type="term" value="F:peptidoglycan lytic transglycosylase activity"/>
    <property type="evidence" value="ECO:0007669"/>
    <property type="project" value="InterPro"/>
</dbReference>
<dbReference type="InterPro" id="IPR023346">
    <property type="entry name" value="Lysozyme-like_dom_sf"/>
</dbReference>
<dbReference type="CDD" id="cd00254">
    <property type="entry name" value="LT-like"/>
    <property type="match status" value="1"/>
</dbReference>
<reference evidence="4" key="1">
    <citation type="submission" date="2015-08" db="EMBL/GenBank/DDBJ databases">
        <title>Complete DNA Sequence of Pseudomonas syringae pv. actinidiae, the Causal Agent of Kiwifruit Canker Disease.</title>
        <authorList>
            <person name="Rikkerink E.H.A."/>
            <person name="Fineran P.C."/>
        </authorList>
    </citation>
    <scope>NUCLEOTIDE SEQUENCE</scope>
    <source>
        <strain evidence="4">SkMP5</strain>
    </source>
</reference>
<dbReference type="Pfam" id="PF01464">
    <property type="entry name" value="SLT"/>
    <property type="match status" value="1"/>
</dbReference>
<dbReference type="EMBL" id="DF970144">
    <property type="protein sequence ID" value="GAP64995.1"/>
    <property type="molecule type" value="Genomic_DNA"/>
</dbReference>
<evidence type="ECO:0000313" key="4">
    <source>
        <dbReference type="EMBL" id="GAP64995.1"/>
    </source>
</evidence>
<keyword evidence="5" id="KW-1185">Reference proteome</keyword>
<dbReference type="PANTHER" id="PTHR37423:SF2">
    <property type="entry name" value="MEMBRANE-BOUND LYTIC MUREIN TRANSGLYCOSYLASE C"/>
    <property type="match status" value="1"/>
</dbReference>
<organism evidence="4">
    <name type="scientific">Mizugakiibacter sediminis</name>
    <dbReference type="NCBI Taxonomy" id="1475481"/>
    <lineage>
        <taxon>Bacteria</taxon>
        <taxon>Pseudomonadati</taxon>
        <taxon>Pseudomonadota</taxon>
        <taxon>Gammaproteobacteria</taxon>
        <taxon>Lysobacterales</taxon>
        <taxon>Rhodanobacteraceae</taxon>
        <taxon>Mizugakiibacter</taxon>
    </lineage>
</organism>
<evidence type="ECO:0000313" key="5">
    <source>
        <dbReference type="Proteomes" id="UP000253740"/>
    </source>
</evidence>
<accession>A0A0K8QJ77</accession>
<proteinExistence type="inferred from homology"/>
<dbReference type="GO" id="GO:0000270">
    <property type="term" value="P:peptidoglycan metabolic process"/>
    <property type="evidence" value="ECO:0007669"/>
    <property type="project" value="InterPro"/>
</dbReference>
<gene>
    <name evidence="4" type="ORF">MBSD_n0283</name>
</gene>
<dbReference type="PROSITE" id="PS00922">
    <property type="entry name" value="TRANSGLYCOSYLASE"/>
    <property type="match status" value="1"/>
</dbReference>
<name>A0A0K8QJ77_9GAMM</name>
<dbReference type="InterPro" id="IPR008258">
    <property type="entry name" value="Transglycosylase_SLT_dom_1"/>
</dbReference>